<accession>A0A507EDK7</accession>
<dbReference type="Gene3D" id="1.25.10.10">
    <property type="entry name" value="Leucine-rich Repeat Variant"/>
    <property type="match status" value="1"/>
</dbReference>
<comment type="similarity">
    <text evidence="2 6">Belongs to the adaptor complexes large subunit family.</text>
</comment>
<dbReference type="STRING" id="109895.A0A507EDK7"/>
<dbReference type="GO" id="GO:0006886">
    <property type="term" value="P:intracellular protein transport"/>
    <property type="evidence" value="ECO:0007669"/>
    <property type="project" value="InterPro"/>
</dbReference>
<dbReference type="GO" id="GO:0012505">
    <property type="term" value="C:endomembrane system"/>
    <property type="evidence" value="ECO:0007669"/>
    <property type="project" value="UniProtKB-SubCell"/>
</dbReference>
<organism evidence="9 10">
    <name type="scientific">Powellomyces hirtus</name>
    <dbReference type="NCBI Taxonomy" id="109895"/>
    <lineage>
        <taxon>Eukaryota</taxon>
        <taxon>Fungi</taxon>
        <taxon>Fungi incertae sedis</taxon>
        <taxon>Chytridiomycota</taxon>
        <taxon>Chytridiomycota incertae sedis</taxon>
        <taxon>Chytridiomycetes</taxon>
        <taxon>Spizellomycetales</taxon>
        <taxon>Powellomycetaceae</taxon>
        <taxon>Powellomyces</taxon>
    </lineage>
</organism>
<dbReference type="GO" id="GO:0030117">
    <property type="term" value="C:membrane coat"/>
    <property type="evidence" value="ECO:0007669"/>
    <property type="project" value="InterPro"/>
</dbReference>
<evidence type="ECO:0000256" key="3">
    <source>
        <dbReference type="ARBA" id="ARBA00022448"/>
    </source>
</evidence>
<dbReference type="GO" id="GO:0030276">
    <property type="term" value="F:clathrin binding"/>
    <property type="evidence" value="ECO:0007669"/>
    <property type="project" value="InterPro"/>
</dbReference>
<dbReference type="PIRSF" id="PIRSF002291">
    <property type="entry name" value="AP_complex_beta"/>
    <property type="match status" value="1"/>
</dbReference>
<dbReference type="InterPro" id="IPR026739">
    <property type="entry name" value="AP_beta"/>
</dbReference>
<dbReference type="InterPro" id="IPR002553">
    <property type="entry name" value="Clathrin/coatomer_adapt-like_N"/>
</dbReference>
<evidence type="ECO:0000256" key="4">
    <source>
        <dbReference type="ARBA" id="ARBA00022927"/>
    </source>
</evidence>
<feature type="region of interest" description="Disordered" evidence="7">
    <location>
        <begin position="721"/>
        <end position="784"/>
    </location>
</feature>
<evidence type="ECO:0000259" key="8">
    <source>
        <dbReference type="Pfam" id="PF01602"/>
    </source>
</evidence>
<keyword evidence="3 6" id="KW-0813">Transport</keyword>
<sequence>MDKYLRGAASLASEAGKFSKRLTQEIVERSKEVSSPGHLYDTSEGKMKEIRVHLDSKFDKEKIDGLKRLVAMMSKGRNVKEFFPDVVKLVASNSFEVRKLVYIYLLRYAEQEPDLALLSINTFQKDLADRNPLIRAMALRVMSSIRVQVITPIIMLALKKATTDLSPYVRKAAANAIPKCYSLDPTQQEYLIEIIETLLNDNSTIVLGSVISSMNRVCPERLDLIHKHYRKLCRLLVEADEWGQITIMELLIQYARTFFLNPNGGLEKDVSKLAPPAKQAGFYEDEEEQAEVQLIEKAVLTETLAAPVDPDHELLFRSCIPLLNSRNPSVVLTVAKLFNHIGTTSQCVQPATALVRLLRCSREERYIVLLNIASMAQERPFLFKPHVRQFFIFGGEPNFVRDLKLEILGVVADTDNVAIVMREFQDYVRSSDEELIIKTIQILGRLSCRMPSIAEESLNVLMYLVSSQNENVVAEAVVVIRNLLQLTSIEQNTRIISQLSRSLDKITSPQARASILWLIGQYCTSVPKLAPDTLRKSAKHFPAEAEIVKLQILTLAAKLVCVDEREVCRALLRYVLELARYDASWDVRDRARFLKFLVLGANEGPRPVGDQDASGHGSSVLQSKLHKILLGVKATPVPESPYAGRNRYNLGTLSHTLNSALPYYKSLPPWPMSVPPEAAALRDVEEIGERWNRDRVVAAPVTIISGKEKTKKRVVTLEQFYEESASESEEEEEEVEESEEEADEDDDDDDEASEEESDEEEDTEDSEDENEHAEGSTALIQNRK</sequence>
<feature type="domain" description="Clathrin/coatomer adaptor adaptin-like N-terminal" evidence="8">
    <location>
        <begin position="46"/>
        <end position="597"/>
    </location>
</feature>
<protein>
    <recommendedName>
        <fullName evidence="6">AP complex subunit beta</fullName>
    </recommendedName>
</protein>
<evidence type="ECO:0000256" key="7">
    <source>
        <dbReference type="SAM" id="MobiDB-lite"/>
    </source>
</evidence>
<dbReference type="InterPro" id="IPR016342">
    <property type="entry name" value="AP_complex_bsu_1_2_4"/>
</dbReference>
<dbReference type="Pfam" id="PF01602">
    <property type="entry name" value="Adaptin_N"/>
    <property type="match status" value="1"/>
</dbReference>
<name>A0A507EDK7_9FUNG</name>
<evidence type="ECO:0000256" key="6">
    <source>
        <dbReference type="PIRNR" id="PIRNR002291"/>
    </source>
</evidence>
<dbReference type="AlphaFoldDB" id="A0A507EDK7"/>
<comment type="subcellular location">
    <subcellularLocation>
        <location evidence="1">Endomembrane system</location>
    </subcellularLocation>
</comment>
<evidence type="ECO:0000256" key="1">
    <source>
        <dbReference type="ARBA" id="ARBA00004308"/>
    </source>
</evidence>
<keyword evidence="5 6" id="KW-0472">Membrane</keyword>
<gene>
    <name evidence="9" type="ORF">PhCBS80983_g00861</name>
</gene>
<comment type="function">
    <text evidence="6">Adaptins are components of the adaptor complexes which link clathrin to receptors in coated vesicles. Clathrin-associated protein complexes are believed to interact with the cytoplasmic tails of membrane proteins, leading to their selection and concentration.</text>
</comment>
<keyword evidence="10" id="KW-1185">Reference proteome</keyword>
<dbReference type="SUPFAM" id="SSF48371">
    <property type="entry name" value="ARM repeat"/>
    <property type="match status" value="1"/>
</dbReference>
<reference evidence="9 10" key="1">
    <citation type="journal article" date="2019" name="Sci. Rep.">
        <title>Comparative genomics of chytrid fungi reveal insights into the obligate biotrophic and pathogenic lifestyle of Synchytrium endobioticum.</title>
        <authorList>
            <person name="van de Vossenberg B.T.L.H."/>
            <person name="Warris S."/>
            <person name="Nguyen H.D.T."/>
            <person name="van Gent-Pelzer M.P.E."/>
            <person name="Joly D.L."/>
            <person name="van de Geest H.C."/>
            <person name="Bonants P.J.M."/>
            <person name="Smith D.S."/>
            <person name="Levesque C.A."/>
            <person name="van der Lee T.A.J."/>
        </authorList>
    </citation>
    <scope>NUCLEOTIDE SEQUENCE [LARGE SCALE GENOMIC DNA]</scope>
    <source>
        <strain evidence="9 10">CBS 809.83</strain>
    </source>
</reference>
<dbReference type="EMBL" id="QEAQ01000005">
    <property type="protein sequence ID" value="TPX61894.1"/>
    <property type="molecule type" value="Genomic_DNA"/>
</dbReference>
<comment type="caution">
    <text evidence="9">The sequence shown here is derived from an EMBL/GenBank/DDBJ whole genome shotgun (WGS) entry which is preliminary data.</text>
</comment>
<dbReference type="PANTHER" id="PTHR11134">
    <property type="entry name" value="ADAPTOR COMPLEX SUBUNIT BETA FAMILY MEMBER"/>
    <property type="match status" value="1"/>
</dbReference>
<dbReference type="InterPro" id="IPR011989">
    <property type="entry name" value="ARM-like"/>
</dbReference>
<evidence type="ECO:0000256" key="5">
    <source>
        <dbReference type="ARBA" id="ARBA00023136"/>
    </source>
</evidence>
<proteinExistence type="inferred from homology"/>
<evidence type="ECO:0000313" key="10">
    <source>
        <dbReference type="Proteomes" id="UP000318582"/>
    </source>
</evidence>
<evidence type="ECO:0000256" key="2">
    <source>
        <dbReference type="ARBA" id="ARBA00006613"/>
    </source>
</evidence>
<dbReference type="Proteomes" id="UP000318582">
    <property type="component" value="Unassembled WGS sequence"/>
</dbReference>
<keyword evidence="4 6" id="KW-0653">Protein transport</keyword>
<feature type="compositionally biased region" description="Acidic residues" evidence="7">
    <location>
        <begin position="721"/>
        <end position="771"/>
    </location>
</feature>
<evidence type="ECO:0000313" key="9">
    <source>
        <dbReference type="EMBL" id="TPX61894.1"/>
    </source>
</evidence>
<dbReference type="GO" id="GO:0016192">
    <property type="term" value="P:vesicle-mediated transport"/>
    <property type="evidence" value="ECO:0007669"/>
    <property type="project" value="InterPro"/>
</dbReference>
<dbReference type="InterPro" id="IPR016024">
    <property type="entry name" value="ARM-type_fold"/>
</dbReference>